<dbReference type="InterPro" id="IPR003825">
    <property type="entry name" value="Colicin-V_CvpA"/>
</dbReference>
<feature type="region of interest" description="Disordered" evidence="5">
    <location>
        <begin position="188"/>
        <end position="231"/>
    </location>
</feature>
<reference evidence="7 8" key="1">
    <citation type="journal article" date="2010" name="BMC Genomics">
        <title>Metabolic flexibility revealed in the genome of the cyst-forming alpha-1 proteobacterium Rhodospirillum centenum.</title>
        <authorList>
            <person name="Lu Y.K."/>
            <person name="Marden J."/>
            <person name="Han M."/>
            <person name="Swingley W.D."/>
            <person name="Mastrian S.D."/>
            <person name="Chowdhury S.R."/>
            <person name="Hao J."/>
            <person name="Helmy T."/>
            <person name="Kim S."/>
            <person name="Kurdoglu A.A."/>
            <person name="Matthies H.J."/>
            <person name="Rollo D."/>
            <person name="Stothard P."/>
            <person name="Blankenship R.E."/>
            <person name="Bauer C.E."/>
            <person name="Touchman J.W."/>
        </authorList>
    </citation>
    <scope>NUCLEOTIDE SEQUENCE [LARGE SCALE GENOMIC DNA]</scope>
    <source>
        <strain evidence="8">ATCC 51521 / SW</strain>
    </source>
</reference>
<dbReference type="PANTHER" id="PTHR36926">
    <property type="entry name" value="COLICIN V PRODUCTION PROTEIN"/>
    <property type="match status" value="1"/>
</dbReference>
<feature type="transmembrane region" description="Helical" evidence="6">
    <location>
        <begin position="36"/>
        <end position="53"/>
    </location>
</feature>
<dbReference type="AlphaFoldDB" id="B6IN90"/>
<keyword evidence="4 6" id="KW-0472">Membrane</keyword>
<dbReference type="Pfam" id="PF02674">
    <property type="entry name" value="Colicin_V"/>
    <property type="match status" value="1"/>
</dbReference>
<feature type="transmembrane region" description="Helical" evidence="6">
    <location>
        <begin position="65"/>
        <end position="86"/>
    </location>
</feature>
<keyword evidence="8" id="KW-1185">Reference proteome</keyword>
<dbReference type="KEGG" id="rce:RC1_1584"/>
<evidence type="ECO:0000256" key="2">
    <source>
        <dbReference type="ARBA" id="ARBA00022692"/>
    </source>
</evidence>
<evidence type="ECO:0000256" key="5">
    <source>
        <dbReference type="SAM" id="MobiDB-lite"/>
    </source>
</evidence>
<name>B6IN90_RHOCS</name>
<dbReference type="InterPro" id="IPR052719">
    <property type="entry name" value="CvpA-like"/>
</dbReference>
<feature type="transmembrane region" description="Helical" evidence="6">
    <location>
        <begin position="106"/>
        <end position="130"/>
    </location>
</feature>
<dbReference type="PANTHER" id="PTHR36926:SF1">
    <property type="entry name" value="COLICIN V PRODUCTION PROTEIN"/>
    <property type="match status" value="1"/>
</dbReference>
<accession>B6IN90</accession>
<evidence type="ECO:0000256" key="3">
    <source>
        <dbReference type="ARBA" id="ARBA00022989"/>
    </source>
</evidence>
<evidence type="ECO:0000313" key="7">
    <source>
        <dbReference type="EMBL" id="ACI98987.1"/>
    </source>
</evidence>
<evidence type="ECO:0000313" key="8">
    <source>
        <dbReference type="Proteomes" id="UP000001591"/>
    </source>
</evidence>
<dbReference type="HOGENOM" id="CLU_092720_0_0_5"/>
<dbReference type="EMBL" id="CP000613">
    <property type="protein sequence ID" value="ACI98987.1"/>
    <property type="molecule type" value="Genomic_DNA"/>
</dbReference>
<comment type="subcellular location">
    <subcellularLocation>
        <location evidence="1">Membrane</location>
        <topology evidence="1">Multi-pass membrane protein</topology>
    </subcellularLocation>
</comment>
<gene>
    <name evidence="7" type="primary">cvpA</name>
    <name evidence="7" type="ordered locus">RC1_1584</name>
</gene>
<dbReference type="OrthoDB" id="9806894at2"/>
<dbReference type="GO" id="GO:0016020">
    <property type="term" value="C:membrane"/>
    <property type="evidence" value="ECO:0007669"/>
    <property type="project" value="UniProtKB-SubCell"/>
</dbReference>
<evidence type="ECO:0000256" key="1">
    <source>
        <dbReference type="ARBA" id="ARBA00004141"/>
    </source>
</evidence>
<evidence type="ECO:0000256" key="6">
    <source>
        <dbReference type="SAM" id="Phobius"/>
    </source>
</evidence>
<protein>
    <submittedName>
        <fullName evidence="7">Colicin V production protein, putative</fullName>
    </submittedName>
</protein>
<organism evidence="7 8">
    <name type="scientific">Rhodospirillum centenum (strain ATCC 51521 / SW)</name>
    <dbReference type="NCBI Taxonomy" id="414684"/>
    <lineage>
        <taxon>Bacteria</taxon>
        <taxon>Pseudomonadati</taxon>
        <taxon>Pseudomonadota</taxon>
        <taxon>Alphaproteobacteria</taxon>
        <taxon>Rhodospirillales</taxon>
        <taxon>Rhodospirillaceae</taxon>
        <taxon>Rhodospirillum</taxon>
    </lineage>
</organism>
<keyword evidence="2 6" id="KW-0812">Transmembrane</keyword>
<sequence>MDGSSLNPVDLVVLAVVLLSALLAFARGFVREVLSIAAWIGAALVTLWGFNAAAPIARAYVEQRYLADIATGLALFTLALIAFSILTHSLSARVQDSSLSAIDRSLGFAFGVVRGAAVVCLAFLFTTWLWRPEEEPEWLRSAHTRPMLASGAEMLRTLLPVRPGDGTPLPPAPGRDIGVQRALELERLSNPVPAAGPAAPETSRGYSQQERGQLNQLLENTGGPEAPPDGR</sequence>
<dbReference type="STRING" id="414684.RC1_1584"/>
<dbReference type="eggNOG" id="COG1286">
    <property type="taxonomic scope" value="Bacteria"/>
</dbReference>
<dbReference type="RefSeq" id="WP_012566772.1">
    <property type="nucleotide sequence ID" value="NC_011420.2"/>
</dbReference>
<proteinExistence type="predicted"/>
<feature type="compositionally biased region" description="Polar residues" evidence="5">
    <location>
        <begin position="204"/>
        <end position="219"/>
    </location>
</feature>
<evidence type="ECO:0000256" key="4">
    <source>
        <dbReference type="ARBA" id="ARBA00023136"/>
    </source>
</evidence>
<dbReference type="GO" id="GO:0009403">
    <property type="term" value="P:toxin biosynthetic process"/>
    <property type="evidence" value="ECO:0007669"/>
    <property type="project" value="InterPro"/>
</dbReference>
<dbReference type="Proteomes" id="UP000001591">
    <property type="component" value="Chromosome"/>
</dbReference>
<keyword evidence="3 6" id="KW-1133">Transmembrane helix</keyword>